<accession>A0ABM4Y7Y7</accession>
<evidence type="ECO:0000313" key="4">
    <source>
        <dbReference type="RefSeq" id="XP_072586401.1"/>
    </source>
</evidence>
<dbReference type="Proteomes" id="UP001652641">
    <property type="component" value="Chromosome 12"/>
</dbReference>
<proteinExistence type="predicted"/>
<dbReference type="GeneID" id="112924871"/>
<protein>
    <submittedName>
        <fullName evidence="3 4">Uncharacterized protein isoform X1</fullName>
    </submittedName>
</protein>
<dbReference type="RefSeq" id="XP_072586401.1">
    <property type="nucleotide sequence ID" value="XM_072730300.1"/>
</dbReference>
<feature type="compositionally biased region" description="Gly residues" evidence="1">
    <location>
        <begin position="45"/>
        <end position="66"/>
    </location>
</feature>
<feature type="compositionally biased region" description="Low complexity" evidence="1">
    <location>
        <begin position="89"/>
        <end position="98"/>
    </location>
</feature>
<sequence length="221" mass="22008">MAGAAGGRLGGGGGGGGSGSRWLRLALAARDGKMAAARHPHPGTADGGGARRARGGGGGARPGGGAAPHLPQLGEPRSPRIRPQPSGPPHASASPASGLEDAREPQATSSSTRETRKPVRTPPHTPPRGLGLRAGDQLQRLQPAGVGRGKGQVQVAGTPAAAVGQRRRELGPSPPPPPALQVDSSGEAWGAWGPGRWLSSGCEGKQKRQAAPAPTKPLQGV</sequence>
<feature type="compositionally biased region" description="Gly residues" evidence="1">
    <location>
        <begin position="1"/>
        <end position="19"/>
    </location>
</feature>
<keyword evidence="2" id="KW-1185">Reference proteome</keyword>
<feature type="region of interest" description="Disordered" evidence="1">
    <location>
        <begin position="1"/>
        <end position="221"/>
    </location>
</feature>
<name>A0ABM4Y7Y7_VULVU</name>
<reference evidence="3 4" key="1">
    <citation type="submission" date="2025-05" db="UniProtKB">
        <authorList>
            <consortium name="RefSeq"/>
        </authorList>
    </citation>
    <scope>IDENTIFICATION</scope>
    <source>
        <tissue evidence="3 4">Cell line</tissue>
    </source>
</reference>
<dbReference type="RefSeq" id="XP_072586400.1">
    <property type="nucleotide sequence ID" value="XM_072730299.1"/>
</dbReference>
<gene>
    <name evidence="3 4" type="primary">LOC112924871</name>
</gene>
<evidence type="ECO:0000256" key="1">
    <source>
        <dbReference type="SAM" id="MobiDB-lite"/>
    </source>
</evidence>
<evidence type="ECO:0000313" key="3">
    <source>
        <dbReference type="RefSeq" id="XP_072586400.1"/>
    </source>
</evidence>
<organism evidence="2 3">
    <name type="scientific">Vulpes vulpes</name>
    <name type="common">Red fox</name>
    <dbReference type="NCBI Taxonomy" id="9627"/>
    <lineage>
        <taxon>Eukaryota</taxon>
        <taxon>Metazoa</taxon>
        <taxon>Chordata</taxon>
        <taxon>Craniata</taxon>
        <taxon>Vertebrata</taxon>
        <taxon>Euteleostomi</taxon>
        <taxon>Mammalia</taxon>
        <taxon>Eutheria</taxon>
        <taxon>Laurasiatheria</taxon>
        <taxon>Carnivora</taxon>
        <taxon>Caniformia</taxon>
        <taxon>Canidae</taxon>
        <taxon>Vulpes</taxon>
    </lineage>
</organism>
<evidence type="ECO:0000313" key="2">
    <source>
        <dbReference type="Proteomes" id="UP001652641"/>
    </source>
</evidence>